<dbReference type="EMBL" id="JARBHA010000018">
    <property type="protein sequence ID" value="KAJ9674041.1"/>
    <property type="molecule type" value="Genomic_DNA"/>
</dbReference>
<keyword evidence="4" id="KW-1185">Reference proteome</keyword>
<sequence>MSDISNESTTVPQPSLNNPIIIDSSKINPTTSESHFRWSQSVRMYIRGRGKMGYLTGEKKAPAVDDLNYAIWDAENSILWENVNQMYFDLGNQSHIFELTLKLDEIQQREDNITKYFNSLKRIGQNLDLFNTYEWKSAEDGCHHKKTMEDNQIFKFLVGLNVEFDEVRGRIIGRQPLPSIGEVFSEVRREESRRNVMLGKKGPRVAIEGSALVTTGGGYNKAAMFQRKSDERPRVWCDFCNKSHHTRENCWKIHGKPANWKGKIGDKPGQAIIPTANEAKTNPFTTEQIEHLLALLKSNSTSSTHSVYVAHTSNELYALSCRFKSTPWIINSGASDHMSNSSNMFESYSPCPGNKKVRIADGNFSPIAGKGLIKIFEGIDLKSILHVPKLTCNLVC</sequence>
<evidence type="ECO:0000259" key="2">
    <source>
        <dbReference type="Pfam" id="PF22936"/>
    </source>
</evidence>
<dbReference type="InterPro" id="IPR054722">
    <property type="entry name" value="PolX-like_BBD"/>
</dbReference>
<evidence type="ECO:0000313" key="3">
    <source>
        <dbReference type="EMBL" id="KAJ9674041.1"/>
    </source>
</evidence>
<dbReference type="PANTHER" id="PTHR34222">
    <property type="entry name" value="GAG_PRE-INTEGRS DOMAIN-CONTAINING PROTEIN"/>
    <property type="match status" value="1"/>
</dbReference>
<organism evidence="3 4">
    <name type="scientific">Vitis rotundifolia</name>
    <name type="common">Muscadine grape</name>
    <dbReference type="NCBI Taxonomy" id="103349"/>
    <lineage>
        <taxon>Eukaryota</taxon>
        <taxon>Viridiplantae</taxon>
        <taxon>Streptophyta</taxon>
        <taxon>Embryophyta</taxon>
        <taxon>Tracheophyta</taxon>
        <taxon>Spermatophyta</taxon>
        <taxon>Magnoliopsida</taxon>
        <taxon>eudicotyledons</taxon>
        <taxon>Gunneridae</taxon>
        <taxon>Pentapetalae</taxon>
        <taxon>rosids</taxon>
        <taxon>Vitales</taxon>
        <taxon>Vitaceae</taxon>
        <taxon>Viteae</taxon>
        <taxon>Vitis</taxon>
    </lineage>
</organism>
<feature type="compositionally biased region" description="Polar residues" evidence="1">
    <location>
        <begin position="1"/>
        <end position="18"/>
    </location>
</feature>
<dbReference type="PANTHER" id="PTHR34222:SF40">
    <property type="match status" value="1"/>
</dbReference>
<name>A0AA38YP28_VITRO</name>
<reference evidence="3 4" key="1">
    <citation type="journal article" date="2023" name="BMC Biotechnol.">
        <title>Vitis rotundifolia cv Carlos genome sequencing.</title>
        <authorList>
            <person name="Huff M."/>
            <person name="Hulse-Kemp A."/>
            <person name="Scheffler B."/>
            <person name="Youngblood R."/>
            <person name="Simpson S."/>
            <person name="Babiker E."/>
            <person name="Staton M."/>
        </authorList>
    </citation>
    <scope>NUCLEOTIDE SEQUENCE [LARGE SCALE GENOMIC DNA]</scope>
    <source>
        <tissue evidence="3">Leaf</tissue>
    </source>
</reference>
<dbReference type="Proteomes" id="UP001168098">
    <property type="component" value="Unassembled WGS sequence"/>
</dbReference>
<gene>
    <name evidence="3" type="ORF">PVL29_023537</name>
</gene>
<proteinExistence type="predicted"/>
<accession>A0AA38YP28</accession>
<protein>
    <recommendedName>
        <fullName evidence="2">Retrovirus-related Pol polyprotein from transposon TNT 1-94-like beta-barrel domain-containing protein</fullName>
    </recommendedName>
</protein>
<dbReference type="AlphaFoldDB" id="A0AA38YP28"/>
<feature type="domain" description="Retrovirus-related Pol polyprotein from transposon TNT 1-94-like beta-barrel" evidence="2">
    <location>
        <begin position="328"/>
        <end position="395"/>
    </location>
</feature>
<feature type="region of interest" description="Disordered" evidence="1">
    <location>
        <begin position="1"/>
        <end position="20"/>
    </location>
</feature>
<dbReference type="Pfam" id="PF22936">
    <property type="entry name" value="Pol_BBD"/>
    <property type="match status" value="1"/>
</dbReference>
<evidence type="ECO:0000313" key="4">
    <source>
        <dbReference type="Proteomes" id="UP001168098"/>
    </source>
</evidence>
<evidence type="ECO:0000256" key="1">
    <source>
        <dbReference type="SAM" id="MobiDB-lite"/>
    </source>
</evidence>
<comment type="caution">
    <text evidence="3">The sequence shown here is derived from an EMBL/GenBank/DDBJ whole genome shotgun (WGS) entry which is preliminary data.</text>
</comment>